<name>C5LEP0_PERM5</name>
<dbReference type="InParanoid" id="C5LEP0"/>
<gene>
    <name evidence="2" type="ORF">Pmar_PMAR026410</name>
</gene>
<keyword evidence="1" id="KW-1133">Transmembrane helix</keyword>
<accession>C5LEP0</accession>
<sequence length="122" mass="13565">MLEIRKNATELPPVHRWRSREIAMNNLVEKFTAFSETQTCATNMQIAMVAYLWYVIGIILTLSLESSSVARNFMLAVILQAVTRILVLVGSGDHPSPTPTGVLLKLPVGLYDSWSNTEEESA</sequence>
<keyword evidence="1" id="KW-0812">Transmembrane</keyword>
<dbReference type="RefSeq" id="XP_002773042.1">
    <property type="nucleotide sequence ID" value="XM_002772996.1"/>
</dbReference>
<dbReference type="Proteomes" id="UP000007800">
    <property type="component" value="Unassembled WGS sequence"/>
</dbReference>
<dbReference type="GeneID" id="9050348"/>
<proteinExistence type="predicted"/>
<evidence type="ECO:0000313" key="2">
    <source>
        <dbReference type="EMBL" id="EER04858.1"/>
    </source>
</evidence>
<keyword evidence="3" id="KW-1185">Reference proteome</keyword>
<protein>
    <submittedName>
        <fullName evidence="2">Uncharacterized protein</fullName>
    </submittedName>
</protein>
<dbReference type="AlphaFoldDB" id="C5LEP0"/>
<evidence type="ECO:0000256" key="1">
    <source>
        <dbReference type="SAM" id="Phobius"/>
    </source>
</evidence>
<keyword evidence="1" id="KW-0472">Membrane</keyword>
<organism evidence="3">
    <name type="scientific">Perkinsus marinus (strain ATCC 50983 / TXsc)</name>
    <dbReference type="NCBI Taxonomy" id="423536"/>
    <lineage>
        <taxon>Eukaryota</taxon>
        <taxon>Sar</taxon>
        <taxon>Alveolata</taxon>
        <taxon>Perkinsozoa</taxon>
        <taxon>Perkinsea</taxon>
        <taxon>Perkinsida</taxon>
        <taxon>Perkinsidae</taxon>
        <taxon>Perkinsus</taxon>
    </lineage>
</organism>
<dbReference type="EMBL" id="GG681295">
    <property type="protein sequence ID" value="EER04858.1"/>
    <property type="molecule type" value="Genomic_DNA"/>
</dbReference>
<feature type="transmembrane region" description="Helical" evidence="1">
    <location>
        <begin position="44"/>
        <end position="64"/>
    </location>
</feature>
<evidence type="ECO:0000313" key="3">
    <source>
        <dbReference type="Proteomes" id="UP000007800"/>
    </source>
</evidence>
<reference evidence="2 3" key="1">
    <citation type="submission" date="2008-07" db="EMBL/GenBank/DDBJ databases">
        <authorList>
            <person name="El-Sayed N."/>
            <person name="Caler E."/>
            <person name="Inman J."/>
            <person name="Amedeo P."/>
            <person name="Hass B."/>
            <person name="Wortman J."/>
        </authorList>
    </citation>
    <scope>NUCLEOTIDE SEQUENCE [LARGE SCALE GENOMIC DNA]</scope>
    <source>
        <strain evidence="3">ATCC 50983 / TXsc</strain>
    </source>
</reference>